<keyword evidence="3" id="KW-1185">Reference proteome</keyword>
<proteinExistence type="predicted"/>
<protein>
    <submittedName>
        <fullName evidence="2">Uncharacterized protein</fullName>
    </submittedName>
</protein>
<gene>
    <name evidence="2" type="ORF">DCAF_LOCUS14086</name>
</gene>
<accession>A0AAV1RTT5</accession>
<name>A0AAV1RTT5_9ROSI</name>
<feature type="region of interest" description="Disordered" evidence="1">
    <location>
        <begin position="1"/>
        <end position="26"/>
    </location>
</feature>
<reference evidence="2 3" key="1">
    <citation type="submission" date="2024-01" db="EMBL/GenBank/DDBJ databases">
        <authorList>
            <person name="Waweru B."/>
        </authorList>
    </citation>
    <scope>NUCLEOTIDE SEQUENCE [LARGE SCALE GENOMIC DNA]</scope>
</reference>
<dbReference type="Proteomes" id="UP001314170">
    <property type="component" value="Unassembled WGS sequence"/>
</dbReference>
<comment type="caution">
    <text evidence="2">The sequence shown here is derived from an EMBL/GenBank/DDBJ whole genome shotgun (WGS) entry which is preliminary data.</text>
</comment>
<evidence type="ECO:0000256" key="1">
    <source>
        <dbReference type="SAM" id="MobiDB-lite"/>
    </source>
</evidence>
<sequence>MEMVHDDTTSSPSILESKYPKKKPEARRIDESCTTCQPNIRTAEELWAIAYPHKTATVPTTMGGIKGDTILTRLWKY</sequence>
<dbReference type="AlphaFoldDB" id="A0AAV1RTT5"/>
<organism evidence="2 3">
    <name type="scientific">Dovyalis caffra</name>
    <dbReference type="NCBI Taxonomy" id="77055"/>
    <lineage>
        <taxon>Eukaryota</taxon>
        <taxon>Viridiplantae</taxon>
        <taxon>Streptophyta</taxon>
        <taxon>Embryophyta</taxon>
        <taxon>Tracheophyta</taxon>
        <taxon>Spermatophyta</taxon>
        <taxon>Magnoliopsida</taxon>
        <taxon>eudicotyledons</taxon>
        <taxon>Gunneridae</taxon>
        <taxon>Pentapetalae</taxon>
        <taxon>rosids</taxon>
        <taxon>fabids</taxon>
        <taxon>Malpighiales</taxon>
        <taxon>Salicaceae</taxon>
        <taxon>Flacourtieae</taxon>
        <taxon>Dovyalis</taxon>
    </lineage>
</organism>
<dbReference type="EMBL" id="CAWUPB010001156">
    <property type="protein sequence ID" value="CAK7339038.1"/>
    <property type="molecule type" value="Genomic_DNA"/>
</dbReference>
<evidence type="ECO:0000313" key="2">
    <source>
        <dbReference type="EMBL" id="CAK7339038.1"/>
    </source>
</evidence>
<evidence type="ECO:0000313" key="3">
    <source>
        <dbReference type="Proteomes" id="UP001314170"/>
    </source>
</evidence>